<dbReference type="OrthoDB" id="10051210at2759"/>
<keyword evidence="2" id="KW-1185">Reference proteome</keyword>
<sequence length="573" mass="65351">MRLQSLRRKFHRDPSLEERYRATMEDDITKGYARKLSDEEASKSGPRTWYLPHFAVTSSSKPNKVRTVFDAAAEHQGTSLNKNLLQGPDYTNNLVGVLLRFREENVALVGDIENMFHQVKVRPEDQDSLRFLWWREGIDETLQEYAMTVHIFGAADSPCSANSALLRTADDNGGGFDPITIDTLRHNFYVDDLLKSVPTPESAIALMESLIKLWATGGFNLTKFVSNNRKVWTSIPLGKRADPSLDVNRDELPVDRALGVRWHIESETFGFKVLEFEKDNTMRGVLSTTCSVFEPLNLAAPVMLPAKQIMQELLSWIALLRTFPWLLKFLQWIKWSSRKKKEETNTCEVPRRISHEEIEKSKREVVKLVQKSVFPQEIKDLKAGRQVKASSHIMKLKPTIMNDGILRVGGRISRVPVSPDAMNPMILPKNHQVTTILIRYVHEKNGHFGVEKVLPLLREQFWVVRGRAAVREITGRSLEADDFISLLMRFLNRGGHVKELRSDNGSNFVGADREIKEAIDKIDNEKVGRELSQRGCKWVFHPPGASHMSGVWERLVKTVKRSLKAILGKDLIN</sequence>
<dbReference type="GO" id="GO:0003676">
    <property type="term" value="F:nucleic acid binding"/>
    <property type="evidence" value="ECO:0007669"/>
    <property type="project" value="InterPro"/>
</dbReference>
<dbReference type="Gene3D" id="3.30.420.10">
    <property type="entry name" value="Ribonuclease H-like superfamily/Ribonuclease H"/>
    <property type="match status" value="1"/>
</dbReference>
<dbReference type="InterPro" id="IPR012337">
    <property type="entry name" value="RNaseH-like_sf"/>
</dbReference>
<dbReference type="PANTHER" id="PTHR47331">
    <property type="entry name" value="PHD-TYPE DOMAIN-CONTAINING PROTEIN"/>
    <property type="match status" value="1"/>
</dbReference>
<dbReference type="STRING" id="50429.A0A2B4SER9"/>
<dbReference type="AlphaFoldDB" id="A0A2B4SER9"/>
<gene>
    <name evidence="1" type="ORF">AWC38_SpisGene8267</name>
</gene>
<protein>
    <submittedName>
        <fullName evidence="1">Uncharacterized protein</fullName>
    </submittedName>
</protein>
<dbReference type="InterPro" id="IPR036397">
    <property type="entry name" value="RNaseH_sf"/>
</dbReference>
<comment type="caution">
    <text evidence="1">The sequence shown here is derived from an EMBL/GenBank/DDBJ whole genome shotgun (WGS) entry which is preliminary data.</text>
</comment>
<dbReference type="InterPro" id="IPR043502">
    <property type="entry name" value="DNA/RNA_pol_sf"/>
</dbReference>
<evidence type="ECO:0000313" key="1">
    <source>
        <dbReference type="EMBL" id="PFX27057.1"/>
    </source>
</evidence>
<reference evidence="2" key="1">
    <citation type="journal article" date="2017" name="bioRxiv">
        <title>Comparative analysis of the genomes of Stylophora pistillata and Acropora digitifera provides evidence for extensive differences between species of corals.</title>
        <authorList>
            <person name="Voolstra C.R."/>
            <person name="Li Y."/>
            <person name="Liew Y.J."/>
            <person name="Baumgarten S."/>
            <person name="Zoccola D."/>
            <person name="Flot J.-F."/>
            <person name="Tambutte S."/>
            <person name="Allemand D."/>
            <person name="Aranda M."/>
        </authorList>
    </citation>
    <scope>NUCLEOTIDE SEQUENCE [LARGE SCALE GENOMIC DNA]</scope>
</reference>
<name>A0A2B4SER9_STYPI</name>
<dbReference type="GO" id="GO:0006259">
    <property type="term" value="P:DNA metabolic process"/>
    <property type="evidence" value="ECO:0007669"/>
    <property type="project" value="UniProtKB-ARBA"/>
</dbReference>
<dbReference type="CDD" id="cd01644">
    <property type="entry name" value="RT_pepA17"/>
    <property type="match status" value="1"/>
</dbReference>
<accession>A0A2B4SER9</accession>
<proteinExistence type="predicted"/>
<dbReference type="EMBL" id="LSMT01000112">
    <property type="protein sequence ID" value="PFX27057.1"/>
    <property type="molecule type" value="Genomic_DNA"/>
</dbReference>
<dbReference type="PANTHER" id="PTHR47331:SF4">
    <property type="entry name" value="PEPTIDASE S1 DOMAIN-CONTAINING PROTEIN"/>
    <property type="match status" value="1"/>
</dbReference>
<dbReference type="SUPFAM" id="SSF56672">
    <property type="entry name" value="DNA/RNA polymerases"/>
    <property type="match status" value="1"/>
</dbReference>
<dbReference type="Pfam" id="PF05380">
    <property type="entry name" value="Peptidase_A17"/>
    <property type="match status" value="1"/>
</dbReference>
<dbReference type="SUPFAM" id="SSF53098">
    <property type="entry name" value="Ribonuclease H-like"/>
    <property type="match status" value="1"/>
</dbReference>
<dbReference type="Proteomes" id="UP000225706">
    <property type="component" value="Unassembled WGS sequence"/>
</dbReference>
<evidence type="ECO:0000313" key="2">
    <source>
        <dbReference type="Proteomes" id="UP000225706"/>
    </source>
</evidence>
<dbReference type="InterPro" id="IPR008042">
    <property type="entry name" value="Retrotrans_Pao"/>
</dbReference>
<organism evidence="1 2">
    <name type="scientific">Stylophora pistillata</name>
    <name type="common">Smooth cauliflower coral</name>
    <dbReference type="NCBI Taxonomy" id="50429"/>
    <lineage>
        <taxon>Eukaryota</taxon>
        <taxon>Metazoa</taxon>
        <taxon>Cnidaria</taxon>
        <taxon>Anthozoa</taxon>
        <taxon>Hexacorallia</taxon>
        <taxon>Scleractinia</taxon>
        <taxon>Astrocoeniina</taxon>
        <taxon>Pocilloporidae</taxon>
        <taxon>Stylophora</taxon>
    </lineage>
</organism>